<evidence type="ECO:0000256" key="1">
    <source>
        <dbReference type="SAM" id="MobiDB-lite"/>
    </source>
</evidence>
<keyword evidence="2" id="KW-0472">Membrane</keyword>
<dbReference type="AlphaFoldDB" id="A0A835SNW2"/>
<feature type="compositionally biased region" description="Low complexity" evidence="1">
    <location>
        <begin position="254"/>
        <end position="278"/>
    </location>
</feature>
<gene>
    <name evidence="3" type="ORF">HYH02_014371</name>
</gene>
<dbReference type="Proteomes" id="UP000613740">
    <property type="component" value="Unassembled WGS sequence"/>
</dbReference>
<feature type="region of interest" description="Disordered" evidence="1">
    <location>
        <begin position="140"/>
        <end position="200"/>
    </location>
</feature>
<organism evidence="3 4">
    <name type="scientific">Chlamydomonas schloesseri</name>
    <dbReference type="NCBI Taxonomy" id="2026947"/>
    <lineage>
        <taxon>Eukaryota</taxon>
        <taxon>Viridiplantae</taxon>
        <taxon>Chlorophyta</taxon>
        <taxon>core chlorophytes</taxon>
        <taxon>Chlorophyceae</taxon>
        <taxon>CS clade</taxon>
        <taxon>Chlamydomonadales</taxon>
        <taxon>Chlamydomonadaceae</taxon>
        <taxon>Chlamydomonas</taxon>
    </lineage>
</organism>
<keyword evidence="2" id="KW-1133">Transmembrane helix</keyword>
<sequence length="301" mass="28560">MMSASHNASPSASAAQPRPAAAAAPAVAPAAAAGAGAAGAAADAACARRGRLLPLALLALVLGLLSLLAVVGGCHHDMRLQQQQQPEALQAVAPPGTDEGVTGAGVSAAAAAAVGRASAITAPPATATIRCFLHLLPRDSDQGHSRGDPSGGGGGGGGGGGLLLLGRRGGGGGSGGSGSGGGGRSQAAAATGHQGQWRRQLRQRGIPGAYGPDWDDPATGYHTAPACDAQCQAICTSSPALAVAYGYRCFTTYSSSSSSSSSSSKGASGSSSGGDKSSVGGGSSASSFNPAGTGKAAPHNG</sequence>
<evidence type="ECO:0000256" key="2">
    <source>
        <dbReference type="SAM" id="Phobius"/>
    </source>
</evidence>
<dbReference type="OrthoDB" id="10619702at2759"/>
<reference evidence="3" key="1">
    <citation type="journal article" date="2020" name="bioRxiv">
        <title>Comparative genomics of Chlamydomonas.</title>
        <authorList>
            <person name="Craig R.J."/>
            <person name="Hasan A.R."/>
            <person name="Ness R.W."/>
            <person name="Keightley P.D."/>
        </authorList>
    </citation>
    <scope>NUCLEOTIDE SEQUENCE</scope>
    <source>
        <strain evidence="3">CCAP 11/173</strain>
    </source>
</reference>
<feature type="compositionally biased region" description="Gly residues" evidence="1">
    <location>
        <begin position="149"/>
        <end position="184"/>
    </location>
</feature>
<evidence type="ECO:0000313" key="4">
    <source>
        <dbReference type="Proteomes" id="UP000613740"/>
    </source>
</evidence>
<comment type="caution">
    <text evidence="3">The sequence shown here is derived from an EMBL/GenBank/DDBJ whole genome shotgun (WGS) entry which is preliminary data.</text>
</comment>
<keyword evidence="4" id="KW-1185">Reference proteome</keyword>
<proteinExistence type="predicted"/>
<dbReference type="EMBL" id="JAEHOD010000092">
    <property type="protein sequence ID" value="KAG2428567.1"/>
    <property type="molecule type" value="Genomic_DNA"/>
</dbReference>
<protein>
    <submittedName>
        <fullName evidence="3">Uncharacterized protein</fullName>
    </submittedName>
</protein>
<feature type="transmembrane region" description="Helical" evidence="2">
    <location>
        <begin position="52"/>
        <end position="74"/>
    </location>
</feature>
<keyword evidence="2" id="KW-0812">Transmembrane</keyword>
<feature type="region of interest" description="Disordered" evidence="1">
    <location>
        <begin position="253"/>
        <end position="301"/>
    </location>
</feature>
<evidence type="ECO:0000313" key="3">
    <source>
        <dbReference type="EMBL" id="KAG2428567.1"/>
    </source>
</evidence>
<name>A0A835SNW2_9CHLO</name>
<accession>A0A835SNW2</accession>